<dbReference type="NCBIfam" id="TIGR02251">
    <property type="entry name" value="HIF-SF_euk"/>
    <property type="match status" value="1"/>
</dbReference>
<sequence>MKPKPQIETNNNTFDLLTKTTQNLKTYKLDIINSLRSHNSNTNTNKNILSKDFIKSKYDTLYKKKQLKNIEITNNIQNYNHTLNTTNQFSQQSLLLNQLVTKVTPNLQLNDFQQSKQSSIDFRPSTSHNKQSSSIQHQRQQSIRSKDQNYKRIYNGMLLKPKKANSYQVTPVHSRQSSLQLSKSISNRELKYFESIKLNKENVHSQYYLGKIKQVFTQPLPNDYFSSLYREHYFQTYQGIYIASHLRAADPNDIKKKAVQLKQKDKYKDKISLIFDLDETLVHCNESLQQKSDIVLNIKVSPHEIVKAGINIRPGAIELLESLVDDFEIIIFTASHQCYAKQVLDYIDPENKLISHKLFRDSCIMTTGGMYTKDLRIFDRPLNQLVLIDNASYSYAWQIDNGIPIVPFYDNKDDRELWGLQTYLIGMLGVSDVREYNRNKLKLNQFLDSQGPASVFEQLFQQKIEI</sequence>
<protein>
    <recommendedName>
        <fullName evidence="2">FCP1 homology domain-containing protein</fullName>
    </recommendedName>
</protein>
<evidence type="ECO:0000313" key="4">
    <source>
        <dbReference type="Proteomes" id="UP000692954"/>
    </source>
</evidence>
<feature type="domain" description="FCP1 homology" evidence="2">
    <location>
        <begin position="266"/>
        <end position="427"/>
    </location>
</feature>
<proteinExistence type="predicted"/>
<dbReference type="InterPro" id="IPR050365">
    <property type="entry name" value="TIM50"/>
</dbReference>
<dbReference type="OrthoDB" id="277011at2759"/>
<dbReference type="CDD" id="cd07521">
    <property type="entry name" value="HAD_FCP1-like"/>
    <property type="match status" value="1"/>
</dbReference>
<dbReference type="AlphaFoldDB" id="A0A8S1P9F7"/>
<comment type="caution">
    <text evidence="3">The sequence shown here is derived from an EMBL/GenBank/DDBJ whole genome shotgun (WGS) entry which is preliminary data.</text>
</comment>
<organism evidence="3 4">
    <name type="scientific">Paramecium sonneborni</name>
    <dbReference type="NCBI Taxonomy" id="65129"/>
    <lineage>
        <taxon>Eukaryota</taxon>
        <taxon>Sar</taxon>
        <taxon>Alveolata</taxon>
        <taxon>Ciliophora</taxon>
        <taxon>Intramacronucleata</taxon>
        <taxon>Oligohymenophorea</taxon>
        <taxon>Peniculida</taxon>
        <taxon>Parameciidae</taxon>
        <taxon>Paramecium</taxon>
    </lineage>
</organism>
<feature type="compositionally biased region" description="Polar residues" evidence="1">
    <location>
        <begin position="118"/>
        <end position="130"/>
    </location>
</feature>
<dbReference type="PROSITE" id="PS50969">
    <property type="entry name" value="FCP1"/>
    <property type="match status" value="1"/>
</dbReference>
<dbReference type="InterPro" id="IPR004274">
    <property type="entry name" value="FCP1_dom"/>
</dbReference>
<name>A0A8S1P9F7_9CILI</name>
<feature type="region of interest" description="Disordered" evidence="1">
    <location>
        <begin position="118"/>
        <end position="147"/>
    </location>
</feature>
<dbReference type="FunFam" id="3.40.50.1000:FF:000121">
    <property type="entry name" value="Uncharacterized protein"/>
    <property type="match status" value="1"/>
</dbReference>
<gene>
    <name evidence="3" type="ORF">PSON_ATCC_30995.1.T0710288</name>
</gene>
<keyword evidence="4" id="KW-1185">Reference proteome</keyword>
<evidence type="ECO:0000259" key="2">
    <source>
        <dbReference type="PROSITE" id="PS50969"/>
    </source>
</evidence>
<evidence type="ECO:0000313" key="3">
    <source>
        <dbReference type="EMBL" id="CAD8099378.1"/>
    </source>
</evidence>
<dbReference type="InterPro" id="IPR011948">
    <property type="entry name" value="Dullard_phosphatase"/>
</dbReference>
<dbReference type="EMBL" id="CAJJDN010000071">
    <property type="protein sequence ID" value="CAD8099378.1"/>
    <property type="molecule type" value="Genomic_DNA"/>
</dbReference>
<feature type="compositionally biased region" description="Low complexity" evidence="1">
    <location>
        <begin position="131"/>
        <end position="143"/>
    </location>
</feature>
<dbReference type="PANTHER" id="PTHR12210">
    <property type="entry name" value="DULLARD PROTEIN PHOSPHATASE"/>
    <property type="match status" value="1"/>
</dbReference>
<dbReference type="Proteomes" id="UP000692954">
    <property type="component" value="Unassembled WGS sequence"/>
</dbReference>
<dbReference type="Pfam" id="PF03031">
    <property type="entry name" value="NIF"/>
    <property type="match status" value="1"/>
</dbReference>
<reference evidence="3" key="1">
    <citation type="submission" date="2021-01" db="EMBL/GenBank/DDBJ databases">
        <authorList>
            <consortium name="Genoscope - CEA"/>
            <person name="William W."/>
        </authorList>
    </citation>
    <scope>NUCLEOTIDE SEQUENCE</scope>
</reference>
<evidence type="ECO:0000256" key="1">
    <source>
        <dbReference type="SAM" id="MobiDB-lite"/>
    </source>
</evidence>
<dbReference type="SMART" id="SM00577">
    <property type="entry name" value="CPDc"/>
    <property type="match status" value="1"/>
</dbReference>
<accession>A0A8S1P9F7</accession>
<dbReference type="GO" id="GO:0016791">
    <property type="term" value="F:phosphatase activity"/>
    <property type="evidence" value="ECO:0007669"/>
    <property type="project" value="InterPro"/>
</dbReference>